<sequence>MSNNCHLSLTENKLITIGVIGLPGSGKSCFCNRFVFRHPDLYVRDPHSISDTSQSCDANLSDNRWLYWGCACRQIDGSTIKFQILEHTKSPDGVSYSIPPYSTCNYDINQFLEYIHKSIEIHLVSKNKLTCACKKEVCKGSSIGDCFGSNEVKVDGFILIFDTTTCTSKTHCVDPSYLCNSTILQETLNCLSRVQKPAVVVLTKLDSCDISKLGLDVFLKSNEFKKIPVIETSAHENVNIEEAFLTLYRLMESKTRVHKWRHISYIGAAYKRSQLVNSAMHSFIRLVFISPPEFLTDWETFMGRYSHHTDVVNYIYLVGSLNARYKFKAVVEERFRMTRLNSLSKVPGILMHLLPNLDTVHGFSFEQIVSHIRRHEEFSLCFQDDTYYNCSTGLNNVLHDDSRVPFHLAIEPIAESENCLLKQHVDRLTNIRRRHTEKAFLETSLHHGFRNCLTATLNEDFSDERILPGQPLSDVKSNISSLDLLELTKEEISGIYQQFQLGLHIRVREDFLDLLVEQTEIFVKTVLGYLDHLRDSYPYITRALDSANGDYSERSSKINHDLLPSRTLRTSDQNICVQTAPSPYVSFNQTKYLSAPPRGVKETQITWLNEQLSKDDRYQAMAYLPSERQTLITAYFDMLIPSTDSHRFIPRSLWNDILTMDFRVQNARNPMASNEMDSPVIDNALCIDPTTDYCSESCRFESSYLCSPCLSVLCGGCMDVLFKQLAHEYLPGNFVYSRGQFTNFSEGNSNYFCLDKSMLSIPRSSTPRIPSLSCLPLSVNDHSPLVLSIAIACICTDTLAAHAIINLLSCAGFCMASFISKTSEHSVDHRSDHCQDYHHRHQHTSLKPSTLPTSEENSISDSLVLTATWPLPTTRLFMSGFSSTPVSSPSIISSFKDVESLKIYDGQVHIHLMSHHTLLNKLLLYRENITSKSEQSNGILLEENNVDLNTTNSHLLPYSGIILFTSAPSPADKEQCNELSQETGEISPPTHLSKKPQDRVINSMNLRGVNMHEFSSSPQLLLNDHSPDENECDFKAHVECDHSSEFPCSLDQLSCTCCNLFYNKKEINALGCVCGQCCNCVHSLKNSNNSSLLHIKPDTWKDKKLYSSLMCPHRRRSWEARVAAVNSIVDQVPRNIPHLVLLTESSDYSAKSEDLPPSIYPATESIRSSTFSNQSYPNMSCDKSENSSSSLNRESCSSDWMPVGTNILVLSLLFSLILKCSHRKESSIRKATEKLQSKAFHLKKSNPKLTNDKTISSTKLTNFGIDSTPFLFPINVQDNEKTTPTSKGNKYLQTDTFVSKLSPAQSPDKLPCCENREHSIHNIRNSYIGLFDKCCYCTSDVPEDNLNIRINKQDNQQFIGGSPSDISVTPIVISTPSHSPNRDEATKELFKSPNKLENPFILTMFNDNNHLIASKSFDSNNCSMNSSLYNHSSDMFCIMQSEEEKQDDIESIYEEFILADGSSQPSSFPGTHTTTTTTNNNYNNHSNTGHHSSGVVSPPSLTASTNTSNTDEHIYMEPVDCLTHGCLERYHIISQKFTDFHTNLSSSSAVVSNKQEFSSSTPSIPSTSIVTSSNVSNSWTENDVGYRRERYRSFSTPEGSSLSHDDNETQYVGGGPSIGSSSNIAFPRSIFQPFSGNPIHFRSVRSSHLYGSSNTSPLKTRIHSTDAVFESLTHYNTSVISPASTTLSEDLNENVIISDKFPKFSTIRAQSLPNPLSRSHHHHFWHHPKCPHYRIHRDSEDSGLGTASSSSSKFAFQSQFSTDYNHINYCNKIYDTDTNKSSSEFLSPINLSQQLPCKSYSPPYSCAHFNCSNNSTTSYNISSTPSKPIFIDPTDFQTHQPTQSSLTFPSYNYLSINTTSTTINTDNTAATNATPHISSMTYRRNTSYQPSQAPCNQNISTFAATKEFKWLRRNKPLKFFGHRFSLETQPNPSPPTTPAPPVPQTAPPPPPSESYLFPFITPKNSMSTMNNCSSTVHSKSNLSGNNNLSGSLCFETQQLPVTCYQSSVRNMTGFSLFVNNSSNNTLKSVFFNHHNNTKTTTTTSTIVSSFRHQ</sequence>
<feature type="region of interest" description="Disordered" evidence="1">
    <location>
        <begin position="1553"/>
        <end position="1574"/>
    </location>
</feature>
<gene>
    <name evidence="2" type="ORF">MS3_04417</name>
</gene>
<feature type="region of interest" description="Disordered" evidence="1">
    <location>
        <begin position="1461"/>
        <end position="1508"/>
    </location>
</feature>
<dbReference type="GO" id="GO:0008361">
    <property type="term" value="P:regulation of cell size"/>
    <property type="evidence" value="ECO:0007669"/>
    <property type="project" value="TreeGrafter"/>
</dbReference>
<dbReference type="Gene3D" id="3.40.50.300">
    <property type="entry name" value="P-loop containing nucleotide triphosphate hydrolases"/>
    <property type="match status" value="1"/>
</dbReference>
<evidence type="ECO:0000313" key="2">
    <source>
        <dbReference type="EMBL" id="KGB36134.1"/>
    </source>
</evidence>
<name>A0A094ZSP3_SCHHA</name>
<dbReference type="CDD" id="cd00882">
    <property type="entry name" value="Ras_like_GTPase"/>
    <property type="match status" value="1"/>
</dbReference>
<dbReference type="InterPro" id="IPR027417">
    <property type="entry name" value="P-loop_NTPase"/>
</dbReference>
<evidence type="ECO:0000256" key="1">
    <source>
        <dbReference type="SAM" id="MobiDB-lite"/>
    </source>
</evidence>
<accession>A0A094ZSP3</accession>
<feature type="compositionally biased region" description="Pro residues" evidence="1">
    <location>
        <begin position="1931"/>
        <end position="1952"/>
    </location>
</feature>
<dbReference type="InterPro" id="IPR051978">
    <property type="entry name" value="Rho-GAP_domain"/>
</dbReference>
<protein>
    <submittedName>
        <fullName evidence="2">Rho GTPase-activating protein 5</fullName>
    </submittedName>
</protein>
<feature type="region of interest" description="Disordered" evidence="1">
    <location>
        <begin position="1924"/>
        <end position="1955"/>
    </location>
</feature>
<feature type="compositionally biased region" description="Polar residues" evidence="1">
    <location>
        <begin position="1499"/>
        <end position="1508"/>
    </location>
</feature>
<proteinExistence type="predicted"/>
<dbReference type="GO" id="GO:0005829">
    <property type="term" value="C:cytosol"/>
    <property type="evidence" value="ECO:0007669"/>
    <property type="project" value="TreeGrafter"/>
</dbReference>
<feature type="compositionally biased region" description="Low complexity" evidence="1">
    <location>
        <begin position="1470"/>
        <end position="1494"/>
    </location>
</feature>
<dbReference type="EMBL" id="KL250747">
    <property type="protein sequence ID" value="KGB36134.1"/>
    <property type="molecule type" value="Genomic_DNA"/>
</dbReference>
<dbReference type="SUPFAM" id="SSF52540">
    <property type="entry name" value="P-loop containing nucleoside triphosphate hydrolases"/>
    <property type="match status" value="1"/>
</dbReference>
<feature type="compositionally biased region" description="Low complexity" evidence="1">
    <location>
        <begin position="1558"/>
        <end position="1574"/>
    </location>
</feature>
<dbReference type="PRINTS" id="PR00449">
    <property type="entry name" value="RASTRNSFRMNG"/>
</dbReference>
<dbReference type="GO" id="GO:0005096">
    <property type="term" value="F:GTPase activator activity"/>
    <property type="evidence" value="ECO:0007669"/>
    <property type="project" value="TreeGrafter"/>
</dbReference>
<dbReference type="STRING" id="6185.A0A094ZSP3"/>
<dbReference type="GO" id="GO:0007266">
    <property type="term" value="P:Rho protein signal transduction"/>
    <property type="evidence" value="ECO:0007669"/>
    <property type="project" value="TreeGrafter"/>
</dbReference>
<reference evidence="2" key="1">
    <citation type="journal article" date="2012" name="Nat. Genet.">
        <title>Whole-genome sequence of Schistosoma haematobium.</title>
        <authorList>
            <person name="Young N.D."/>
            <person name="Jex A.R."/>
            <person name="Li B."/>
            <person name="Liu S."/>
            <person name="Yang L."/>
            <person name="Xiong Z."/>
            <person name="Li Y."/>
            <person name="Cantacessi C."/>
            <person name="Hall R.S."/>
            <person name="Xu X."/>
            <person name="Chen F."/>
            <person name="Wu X."/>
            <person name="Zerlotini A."/>
            <person name="Oliveira G."/>
            <person name="Hofmann A."/>
            <person name="Zhang G."/>
            <person name="Fang X."/>
            <person name="Kang Y."/>
            <person name="Campbell B.E."/>
            <person name="Loukas A."/>
            <person name="Ranganathan S."/>
            <person name="Rollinson D."/>
            <person name="Rinaldi G."/>
            <person name="Brindley P.J."/>
            <person name="Yang H."/>
            <person name="Wang J."/>
            <person name="Wang J."/>
            <person name="Gasser R.B."/>
        </authorList>
    </citation>
    <scope>NUCLEOTIDE SEQUENCE [LARGE SCALE GENOMIC DNA]</scope>
</reference>
<dbReference type="PANTHER" id="PTHR46005:SF4">
    <property type="entry name" value="RHO GTPASE-ACTIVATING PROTEIN 190"/>
    <property type="match status" value="1"/>
</dbReference>
<dbReference type="GO" id="GO:0050770">
    <property type="term" value="P:regulation of axonogenesis"/>
    <property type="evidence" value="ECO:0007669"/>
    <property type="project" value="TreeGrafter"/>
</dbReference>
<dbReference type="PANTHER" id="PTHR46005">
    <property type="entry name" value="RHO GTPASE-ACTIVATING PROTEIN 190"/>
    <property type="match status" value="1"/>
</dbReference>
<feature type="region of interest" description="Disordered" evidence="1">
    <location>
        <begin position="1594"/>
        <end position="1615"/>
    </location>
</feature>
<organism evidence="2">
    <name type="scientific">Schistosoma haematobium</name>
    <name type="common">Blood fluke</name>
    <dbReference type="NCBI Taxonomy" id="6185"/>
    <lineage>
        <taxon>Eukaryota</taxon>
        <taxon>Metazoa</taxon>
        <taxon>Spiralia</taxon>
        <taxon>Lophotrochozoa</taxon>
        <taxon>Platyhelminthes</taxon>
        <taxon>Trematoda</taxon>
        <taxon>Digenea</taxon>
        <taxon>Strigeidida</taxon>
        <taxon>Schistosomatoidea</taxon>
        <taxon>Schistosomatidae</taxon>
        <taxon>Schistosoma</taxon>
    </lineage>
</organism>